<dbReference type="GO" id="GO:0006368">
    <property type="term" value="P:transcription elongation by RNA polymerase II"/>
    <property type="evidence" value="ECO:0007669"/>
    <property type="project" value="TreeGrafter"/>
</dbReference>
<evidence type="ECO:0000256" key="1">
    <source>
        <dbReference type="ARBA" id="ARBA00010779"/>
    </source>
</evidence>
<dbReference type="Proteomes" id="UP000053766">
    <property type="component" value="Unassembled WGS sequence"/>
</dbReference>
<dbReference type="PANTHER" id="PTHR13980:SF15">
    <property type="entry name" value="FACT COMPLEX SUBUNIT SPT16"/>
    <property type="match status" value="1"/>
</dbReference>
<dbReference type="SMART" id="SM01286">
    <property type="entry name" value="SPT16"/>
    <property type="match status" value="1"/>
</dbReference>
<dbReference type="SMART" id="SM01287">
    <property type="entry name" value="Rtt106"/>
    <property type="match status" value="1"/>
</dbReference>
<dbReference type="Gene3D" id="3.90.230.10">
    <property type="entry name" value="Creatinase/methionine aminopeptidase superfamily"/>
    <property type="match status" value="1"/>
</dbReference>
<feature type="compositionally biased region" description="Basic and acidic residues" evidence="12">
    <location>
        <begin position="476"/>
        <end position="488"/>
    </location>
</feature>
<sequence length="1051" mass="119538">MSEKKVLTADKELFIRHANILYETWNKGSGGLNEVDGLVVIVGQDEGAAQYSKSKSFQIWMLNTELLDTLMLFTKKGIYVLASNRKADYFNSVKSDKFSGIVPPVTAIYRDKSDKDAANFAKLLNLIKSEASNKVGYFSKDLFDSDFCNDWKKAFAGVEKVDVSNAFVHIFAVKDKQEIEVCRNSAIATVNAWNYARKKFIEAIDQEKKVKHSRLANEIDAEIGSIRVQGQLFKNKTIETCYNPIIMSGGNYSMKWSTERAEAHSHKQDCCSSDKLLHYGVIVTSLGARLENYCSNLTRTLMVEPSKNLEEAYEALLATEVSIIEALKPDVKLCDVYANGVKTFHGKCPSLADNLYKRDFGFVTGIEFREGSLTISPKCEEKVRPGMVFIISVGVESLTNTKAKDDAGKNVMIALSDTVLVNKEGANEVLTEKAKSRLKNSVIRFKEEEEDAKDSNKENTEVLGRGKRSVVLSDQTRNKATNEDKRKEHQKMLAQQLNDAARQRLAQASGSSEAKRIKKSNVSYKSYEKFPVDSEINKLNIFVDKRHDTIILPIFGIPVPFHISMIKNCSQSVEGDFTYLRINFTHPGSQIGKELAQFPNPLATYLKELTYRASNVKEHGEISAPSNNLTTAFRLIKEIQKRFRTEEAEEREKEGAVKQDKLILSTAKANPKLKDLFVRPNIIAKRISGSLEAHINGFRYTSLRGDRIDVLYNNIKHAFFQPCDNEMIILLHFHLKHPVLWGKKKYKDIQFYTEVGEITTDLGKYHHMQDRDDVQSEQMEREMRRKLNQTFQNFCDKVVKQTNDQFDFDAPFSELGFLGVPHRSSCTLKPTSSCLVNLTEWPPFIVTLDEVELVHFERVSFQLKNFDMVFIFKDYNRKTQMVQQIPMSSLDGVKEWLNTSDLRYTEGIQSLNWPKIMKTITDDPEEFFETGGWNFLGADSDQEAEPEDESESEDAYSPSESESGEDESDEDESEEDASSEESDEEASLDSDESEGKDWSDLEEEAARADKRLDQEDHGGSGDRKRQHHHDRDRDRKRQHSGKGGPPSKRHK</sequence>
<evidence type="ECO:0000259" key="13">
    <source>
        <dbReference type="SMART" id="SM01285"/>
    </source>
</evidence>
<dbReference type="InterPro" id="IPR040258">
    <property type="entry name" value="Spt16"/>
</dbReference>
<dbReference type="Pfam" id="PF00557">
    <property type="entry name" value="Peptidase_M24"/>
    <property type="match status" value="1"/>
</dbReference>
<dbReference type="EMBL" id="KN716190">
    <property type="protein sequence ID" value="KJH51132.1"/>
    <property type="molecule type" value="Genomic_DNA"/>
</dbReference>
<dbReference type="InterPro" id="IPR013719">
    <property type="entry name" value="RTT106/SPT16-like_middle_dom"/>
</dbReference>
<dbReference type="AlphaFoldDB" id="A0A0D8Y4L3"/>
<comment type="similarity">
    <text evidence="1 11">Belongs to the peptidase M24 family. SPT16 subfamily.</text>
</comment>
<dbReference type="STRING" id="29172.A0A0D8Y4L3"/>
<evidence type="ECO:0000256" key="11">
    <source>
        <dbReference type="RuleBase" id="RU367052"/>
    </source>
</evidence>
<dbReference type="Pfam" id="PF08512">
    <property type="entry name" value="Rttp106-like_middle"/>
    <property type="match status" value="1"/>
</dbReference>
<evidence type="ECO:0000256" key="4">
    <source>
        <dbReference type="ARBA" id="ARBA00022763"/>
    </source>
</evidence>
<organism evidence="16 17">
    <name type="scientific">Dictyocaulus viviparus</name>
    <name type="common">Bovine lungworm</name>
    <dbReference type="NCBI Taxonomy" id="29172"/>
    <lineage>
        <taxon>Eukaryota</taxon>
        <taxon>Metazoa</taxon>
        <taxon>Ecdysozoa</taxon>
        <taxon>Nematoda</taxon>
        <taxon>Chromadorea</taxon>
        <taxon>Rhabditida</taxon>
        <taxon>Rhabditina</taxon>
        <taxon>Rhabditomorpha</taxon>
        <taxon>Strongyloidea</taxon>
        <taxon>Metastrongylidae</taxon>
        <taxon>Dictyocaulus</taxon>
    </lineage>
</organism>
<evidence type="ECO:0000256" key="10">
    <source>
        <dbReference type="ARBA" id="ARBA00062525"/>
    </source>
</evidence>
<dbReference type="InterPro" id="IPR036005">
    <property type="entry name" value="Creatinase/aminopeptidase-like"/>
</dbReference>
<dbReference type="GO" id="GO:0031491">
    <property type="term" value="F:nucleosome binding"/>
    <property type="evidence" value="ECO:0007669"/>
    <property type="project" value="TreeGrafter"/>
</dbReference>
<evidence type="ECO:0000259" key="14">
    <source>
        <dbReference type="SMART" id="SM01286"/>
    </source>
</evidence>
<keyword evidence="6" id="KW-0175">Coiled coil</keyword>
<evidence type="ECO:0000313" key="16">
    <source>
        <dbReference type="EMBL" id="KJH51132.1"/>
    </source>
</evidence>
<evidence type="ECO:0000256" key="7">
    <source>
        <dbReference type="ARBA" id="ARBA00023163"/>
    </source>
</evidence>
<dbReference type="PANTHER" id="PTHR13980">
    <property type="entry name" value="CDC68 RELATED"/>
    <property type="match status" value="1"/>
</dbReference>
<keyword evidence="17" id="KW-1185">Reference proteome</keyword>
<dbReference type="InterPro" id="IPR011993">
    <property type="entry name" value="PH-like_dom_sf"/>
</dbReference>
<feature type="compositionally biased region" description="Basic and acidic residues" evidence="12">
    <location>
        <begin position="993"/>
        <end position="1035"/>
    </location>
</feature>
<feature type="domain" description="Histone chaperone RTT106/FACT complex subunit SPT16-like middle" evidence="15">
    <location>
        <begin position="817"/>
        <end position="907"/>
    </location>
</feature>
<feature type="region of interest" description="Disordered" evidence="12">
    <location>
        <begin position="928"/>
        <end position="1051"/>
    </location>
</feature>
<evidence type="ECO:0000256" key="8">
    <source>
        <dbReference type="ARBA" id="ARBA00023204"/>
    </source>
</evidence>
<feature type="compositionally biased region" description="Acidic residues" evidence="12">
    <location>
        <begin position="962"/>
        <end position="992"/>
    </location>
</feature>
<evidence type="ECO:0000256" key="12">
    <source>
        <dbReference type="SAM" id="MobiDB-lite"/>
    </source>
</evidence>
<dbReference type="Gene3D" id="2.30.29.210">
    <property type="entry name" value="FACT complex subunit Spt16p/Cdc68p"/>
    <property type="match status" value="1"/>
</dbReference>
<comment type="subcellular location">
    <subcellularLocation>
        <location evidence="11">Nucleus</location>
    </subcellularLocation>
    <subcellularLocation>
        <location evidence="11">Chromosome</location>
    </subcellularLocation>
</comment>
<dbReference type="GO" id="GO:0035101">
    <property type="term" value="C:FACT complex"/>
    <property type="evidence" value="ECO:0007669"/>
    <property type="project" value="UniProtKB-UniRule"/>
</dbReference>
<name>A0A0D8Y4L3_DICVI</name>
<dbReference type="FunFam" id="2.30.29.30:FF:000017">
    <property type="entry name" value="FACT complex subunit SPT16"/>
    <property type="match status" value="1"/>
</dbReference>
<keyword evidence="2 11" id="KW-0158">Chromosome</keyword>
<dbReference type="InterPro" id="IPR013953">
    <property type="entry name" value="FACT_SPT16_M"/>
</dbReference>
<dbReference type="FunFam" id="3.90.230.10:FF:000021">
    <property type="entry name" value="Transcription factor-like protein"/>
    <property type="match status" value="1"/>
</dbReference>
<evidence type="ECO:0000256" key="3">
    <source>
        <dbReference type="ARBA" id="ARBA00022705"/>
    </source>
</evidence>
<dbReference type="Pfam" id="PF14826">
    <property type="entry name" value="FACT-Spt16_Nlob"/>
    <property type="match status" value="1"/>
</dbReference>
<keyword evidence="9 11" id="KW-0539">Nucleus</keyword>
<dbReference type="Gene3D" id="2.30.29.150">
    <property type="match status" value="1"/>
</dbReference>
<dbReference type="SUPFAM" id="SSF55920">
    <property type="entry name" value="Creatinase/aminopeptidase"/>
    <property type="match status" value="1"/>
</dbReference>
<dbReference type="InterPro" id="IPR029149">
    <property type="entry name" value="Creatin/AminoP/Spt16_N"/>
</dbReference>
<dbReference type="OrthoDB" id="10251642at2759"/>
<dbReference type="GO" id="GO:0006260">
    <property type="term" value="P:DNA replication"/>
    <property type="evidence" value="ECO:0007669"/>
    <property type="project" value="UniProtKB-KW"/>
</dbReference>
<dbReference type="Pfam" id="PF24824">
    <property type="entry name" value="PH_SPT16"/>
    <property type="match status" value="1"/>
</dbReference>
<feature type="domain" description="FACT complex subunit SPT16 N-terminal lobe" evidence="13">
    <location>
        <begin position="9"/>
        <end position="167"/>
    </location>
</feature>
<keyword evidence="5 11" id="KW-0805">Transcription regulation</keyword>
<evidence type="ECO:0000256" key="6">
    <source>
        <dbReference type="ARBA" id="ARBA00023054"/>
    </source>
</evidence>
<dbReference type="InterPro" id="IPR048969">
    <property type="entry name" value="FACT_SPT16_C"/>
</dbReference>
<dbReference type="InterPro" id="IPR056595">
    <property type="entry name" value="Fact-SPT16_PH"/>
</dbReference>
<dbReference type="InterPro" id="IPR000994">
    <property type="entry name" value="Pept_M24"/>
</dbReference>
<proteinExistence type="inferred from homology"/>
<dbReference type="FunFam" id="2.30.29.210:FF:000001">
    <property type="entry name" value="FACT complex subunit spt16"/>
    <property type="match status" value="1"/>
</dbReference>
<comment type="subunit">
    <text evidence="10">Component of the FACT complex, a stable heterodimer of spt-16 and hmg-3 or hmg-4.</text>
</comment>
<comment type="function">
    <text evidence="11">Component of the FACT complex, a general chromatin factor that acts to reorganize nucleosomes. The FACT complex is involved in multiple processes that require DNA as a template such as mRNA elongation, DNA replication and DNA repair. During transcription elongation the FACT complex acts as a histone chaperone that both destabilizes and restores nucleosomal structure. It facilitates the passage of RNA polymerase II and transcription by promoting the dissociation of one histone H2A-H2B dimer from the nucleosome, then subsequently promotes the reestablishment of the nucleosome following the passage of RNA polymerase II.</text>
</comment>
<feature type="domain" description="FACT complex subunit SPT16 middle" evidence="14">
    <location>
        <begin position="541"/>
        <end position="700"/>
    </location>
</feature>
<dbReference type="Gene3D" id="3.40.350.10">
    <property type="entry name" value="Creatinase/prolidase N-terminal domain"/>
    <property type="match status" value="1"/>
</dbReference>
<evidence type="ECO:0000256" key="5">
    <source>
        <dbReference type="ARBA" id="ARBA00023015"/>
    </source>
</evidence>
<dbReference type="InterPro" id="IPR029148">
    <property type="entry name" value="FACT-SPT16_Nlobe"/>
</dbReference>
<feature type="compositionally biased region" description="Acidic residues" evidence="12">
    <location>
        <begin position="940"/>
        <end position="954"/>
    </location>
</feature>
<accession>A0A0D8Y4L3</accession>
<keyword evidence="4 11" id="KW-0227">DNA damage</keyword>
<evidence type="ECO:0000313" key="17">
    <source>
        <dbReference type="Proteomes" id="UP000053766"/>
    </source>
</evidence>
<protein>
    <recommendedName>
        <fullName evidence="11">FACT complex subunit</fullName>
    </recommendedName>
</protein>
<gene>
    <name evidence="16" type="ORF">DICVIV_02691</name>
</gene>
<evidence type="ECO:0000256" key="2">
    <source>
        <dbReference type="ARBA" id="ARBA00022454"/>
    </source>
</evidence>
<dbReference type="GO" id="GO:0006281">
    <property type="term" value="P:DNA repair"/>
    <property type="evidence" value="ECO:0007669"/>
    <property type="project" value="UniProtKB-UniRule"/>
</dbReference>
<keyword evidence="3 11" id="KW-0235">DNA replication</keyword>
<evidence type="ECO:0000259" key="15">
    <source>
        <dbReference type="SMART" id="SM01287"/>
    </source>
</evidence>
<dbReference type="SMART" id="SM01285">
    <property type="entry name" value="FACT-Spt16_Nlob"/>
    <property type="match status" value="1"/>
</dbReference>
<keyword evidence="8 11" id="KW-0234">DNA repair</keyword>
<dbReference type="FunFam" id="2.30.29.150:FF:000003">
    <property type="entry name" value="FACT complex subunit SPT16"/>
    <property type="match status" value="1"/>
</dbReference>
<feature type="region of interest" description="Disordered" evidence="12">
    <location>
        <begin position="448"/>
        <end position="488"/>
    </location>
</feature>
<dbReference type="Gene3D" id="2.30.29.30">
    <property type="entry name" value="Pleckstrin-homology domain (PH domain)/Phosphotyrosine-binding domain (PTB)"/>
    <property type="match status" value="1"/>
</dbReference>
<reference evidence="16 17" key="1">
    <citation type="submission" date="2013-11" db="EMBL/GenBank/DDBJ databases">
        <title>Draft genome of the bovine lungworm Dictyocaulus viviparus.</title>
        <authorList>
            <person name="Mitreva M."/>
        </authorList>
    </citation>
    <scope>NUCLEOTIDE SEQUENCE [LARGE SCALE GENOMIC DNA]</scope>
    <source>
        <strain evidence="16 17">HannoverDv2000</strain>
    </source>
</reference>
<dbReference type="Pfam" id="PF08644">
    <property type="entry name" value="SPT16"/>
    <property type="match status" value="1"/>
</dbReference>
<evidence type="ECO:0000256" key="9">
    <source>
        <dbReference type="ARBA" id="ARBA00023242"/>
    </source>
</evidence>
<keyword evidence="7 11" id="KW-0804">Transcription</keyword>
<reference evidence="17" key="2">
    <citation type="journal article" date="2016" name="Sci. Rep.">
        <title>Dictyocaulus viviparus genome, variome and transcriptome elucidate lungworm biology and support future intervention.</title>
        <authorList>
            <person name="McNulty S.N."/>
            <person name="Strube C."/>
            <person name="Rosa B.A."/>
            <person name="Martin J.C."/>
            <person name="Tyagi R."/>
            <person name="Choi Y.J."/>
            <person name="Wang Q."/>
            <person name="Hallsworth Pepin K."/>
            <person name="Zhang X."/>
            <person name="Ozersky P."/>
            <person name="Wilson R.K."/>
            <person name="Sternberg P.W."/>
            <person name="Gasser R.B."/>
            <person name="Mitreva M."/>
        </authorList>
    </citation>
    <scope>NUCLEOTIDE SEQUENCE [LARGE SCALE GENOMIC DNA]</scope>
    <source>
        <strain evidence="17">HannoverDv2000</strain>
    </source>
</reference>
<dbReference type="Pfam" id="PF21091">
    <property type="entry name" value="SPT16_C"/>
    <property type="match status" value="1"/>
</dbReference>